<feature type="compositionally biased region" description="Basic and acidic residues" evidence="7">
    <location>
        <begin position="271"/>
        <end position="287"/>
    </location>
</feature>
<keyword evidence="3 6" id="KW-0690">Ribosome biogenesis</keyword>
<dbReference type="OrthoDB" id="448446at2759"/>
<dbReference type="STRING" id="1764295.A0A5B8MKR4"/>
<comment type="function">
    <text evidence="6">Component of the 90S pre-ribosome involved in the maturation of rRNAs. Required for early cleavages of the pre-RNAs in the 40S ribosomal subunit maturation pathway.</text>
</comment>
<evidence type="ECO:0000256" key="2">
    <source>
        <dbReference type="ARBA" id="ARBA00009418"/>
    </source>
</evidence>
<protein>
    <recommendedName>
        <fullName evidence="6">rRNA biogenesis protein RRP36</fullName>
    </recommendedName>
</protein>
<feature type="region of interest" description="Disordered" evidence="7">
    <location>
        <begin position="1"/>
        <end position="155"/>
    </location>
</feature>
<comment type="subunit">
    <text evidence="6">Associates with 90S and pre-40S pre-ribosomal particles.</text>
</comment>
<evidence type="ECO:0000256" key="7">
    <source>
        <dbReference type="SAM" id="MobiDB-lite"/>
    </source>
</evidence>
<feature type="compositionally biased region" description="Basic and acidic residues" evidence="7">
    <location>
        <begin position="201"/>
        <end position="217"/>
    </location>
</feature>
<dbReference type="AlphaFoldDB" id="A0A5B8MKR4"/>
<dbReference type="Pfam" id="PF06102">
    <property type="entry name" value="RRP36"/>
    <property type="match status" value="1"/>
</dbReference>
<gene>
    <name evidence="8" type="ORF">A3770_03p24800</name>
</gene>
<evidence type="ECO:0000256" key="5">
    <source>
        <dbReference type="ARBA" id="ARBA00023242"/>
    </source>
</evidence>
<sequence>MAGGGRYRAGEEEGSEEEREYSSEESSSYSQSEGEDQDEEKAILEEMSHIPFDVLMKTRETMGASHPGKRGAAGAPKKLRGRGESSKAAAAAEEAGEVDDPEEAEPSRKKGKHMPKEISSKRTYNPFRESKEEAKRRTRDPRFDRLGDKDSRVSERARKNYSFVFDEVIPEEEKNLKASMKKLKGENSKQRIQNKLKKLQRQVDHHKSEKRRAETRRNVLKASSVGSSKSGKKFYLKKSEMKKQLLLGKFNELKKQGKLEDYLAKKRRRNASKEHKSIPFSRRQDRY</sequence>
<dbReference type="GO" id="GO:0005730">
    <property type="term" value="C:nucleolus"/>
    <property type="evidence" value="ECO:0007669"/>
    <property type="project" value="UniProtKB-SubCell"/>
</dbReference>
<feature type="compositionally biased region" description="Acidic residues" evidence="7">
    <location>
        <begin position="94"/>
        <end position="104"/>
    </location>
</feature>
<feature type="compositionally biased region" description="Basic and acidic residues" evidence="7">
    <location>
        <begin position="128"/>
        <end position="155"/>
    </location>
</feature>
<dbReference type="EMBL" id="CP031036">
    <property type="protein sequence ID" value="QDZ19962.1"/>
    <property type="molecule type" value="Genomic_DNA"/>
</dbReference>
<evidence type="ECO:0000256" key="1">
    <source>
        <dbReference type="ARBA" id="ARBA00004604"/>
    </source>
</evidence>
<dbReference type="GO" id="GO:0000462">
    <property type="term" value="P:maturation of SSU-rRNA from tricistronic rRNA transcript (SSU-rRNA, 5.8S rRNA, LSU-rRNA)"/>
    <property type="evidence" value="ECO:0007669"/>
    <property type="project" value="TreeGrafter"/>
</dbReference>
<evidence type="ECO:0000313" key="8">
    <source>
        <dbReference type="EMBL" id="QDZ19962.1"/>
    </source>
</evidence>
<feature type="region of interest" description="Disordered" evidence="7">
    <location>
        <begin position="196"/>
        <end position="233"/>
    </location>
</feature>
<evidence type="ECO:0000256" key="4">
    <source>
        <dbReference type="ARBA" id="ARBA00022552"/>
    </source>
</evidence>
<reference evidence="8 9" key="1">
    <citation type="submission" date="2018-07" db="EMBL/GenBank/DDBJ databases">
        <title>The complete nuclear genome of the prasinophyte Chloropicon primus (CCMP1205).</title>
        <authorList>
            <person name="Pombert J.-F."/>
            <person name="Otis C."/>
            <person name="Turmel M."/>
            <person name="Lemieux C."/>
        </authorList>
    </citation>
    <scope>NUCLEOTIDE SEQUENCE [LARGE SCALE GENOMIC DNA]</scope>
    <source>
        <strain evidence="8 9">CCMP1205</strain>
    </source>
</reference>
<evidence type="ECO:0000256" key="3">
    <source>
        <dbReference type="ARBA" id="ARBA00022517"/>
    </source>
</evidence>
<dbReference type="GO" id="GO:0030686">
    <property type="term" value="C:90S preribosome"/>
    <property type="evidence" value="ECO:0007669"/>
    <property type="project" value="TreeGrafter"/>
</dbReference>
<feature type="region of interest" description="Disordered" evidence="7">
    <location>
        <begin position="263"/>
        <end position="287"/>
    </location>
</feature>
<name>A0A5B8MKR4_9CHLO</name>
<comment type="subcellular location">
    <subcellularLocation>
        <location evidence="1 6">Nucleus</location>
        <location evidence="1 6">Nucleolus</location>
    </subcellularLocation>
</comment>
<organism evidence="8 9">
    <name type="scientific">Chloropicon primus</name>
    <dbReference type="NCBI Taxonomy" id="1764295"/>
    <lineage>
        <taxon>Eukaryota</taxon>
        <taxon>Viridiplantae</taxon>
        <taxon>Chlorophyta</taxon>
        <taxon>Chloropicophyceae</taxon>
        <taxon>Chloropicales</taxon>
        <taxon>Chloropicaceae</taxon>
        <taxon>Chloropicon</taxon>
    </lineage>
</organism>
<keyword evidence="5 6" id="KW-0539">Nucleus</keyword>
<keyword evidence="6" id="KW-0687">Ribonucleoprotein</keyword>
<comment type="similarity">
    <text evidence="2 6">Belongs to the RRP36 family.</text>
</comment>
<evidence type="ECO:0000256" key="6">
    <source>
        <dbReference type="RuleBase" id="RU368027"/>
    </source>
</evidence>
<proteinExistence type="inferred from homology"/>
<evidence type="ECO:0000313" key="9">
    <source>
        <dbReference type="Proteomes" id="UP000316726"/>
    </source>
</evidence>
<dbReference type="InterPro" id="IPR009292">
    <property type="entry name" value="RRP36"/>
</dbReference>
<accession>A0A5B8MKR4</accession>
<dbReference type="PANTHER" id="PTHR21738">
    <property type="entry name" value="RIBOSOMAL RNA PROCESSING PROTEIN 36 HOMOLOG"/>
    <property type="match status" value="1"/>
</dbReference>
<dbReference type="Proteomes" id="UP000316726">
    <property type="component" value="Chromosome 3"/>
</dbReference>
<dbReference type="PANTHER" id="PTHR21738:SF0">
    <property type="entry name" value="RIBOSOMAL RNA PROCESSING PROTEIN 36 HOMOLOG"/>
    <property type="match status" value="1"/>
</dbReference>
<keyword evidence="9" id="KW-1185">Reference proteome</keyword>
<keyword evidence="4 6" id="KW-0698">rRNA processing</keyword>